<feature type="region of interest" description="Disordered" evidence="1">
    <location>
        <begin position="263"/>
        <end position="356"/>
    </location>
</feature>
<keyword evidence="3" id="KW-1185">Reference proteome</keyword>
<feature type="compositionally biased region" description="Polar residues" evidence="1">
    <location>
        <begin position="343"/>
        <end position="354"/>
    </location>
</feature>
<name>A0A484N2U5_9ASTE</name>
<sequence>MKVVGANVHFQKLEAKCSSPTFFQSYLQMIAAQELSDFLQMEIRLKFEEEVLEFYRNGEFKTAHSKKNPQRMFPVIKSTVGGTKVKLSQKKLGEKLRLPNSGVEVGKFPVKNLDWNIIGISGQVPSGPAKKADLNNDYKLVLELVIACLECGSGGHADDITQERAFIINSLITKTKVNWAAHFFKSISKHLGKHNQKYLCQGLYIGHILESMGAAVKGKKYEARYWLYYLSSKGENRASASATAEESSSDNVPLINFAKTTKRKHVVSPSPSAEAPQNLAPINLEEEEEFSDQGELQRKKKRKINSPSTSGNVISDELKEKEPVEETYAQNRSPQQLEEEIPQVQSLPTSSPQPQIDDADNQFWQLYYGWKAWKVGNSAEQLLNWDQQLKNEKIIKKCLGIPVNHNYEQILDEYWVWQRNPEDLHLEYLANTPVSDFEADDEDPAVFKSVYSKDTEDQVVFTSEAQGVLEAAAEDFRTLPETSHVSEMVLTEVVEEKTTSPPQEQNQETAKEEEFQPLIPSKVLEILTTPCEISNPTEIEIPEKSAEILEQSALPETMEQAVEAQRNSGEAKKGTQMEELETKKVQGLIESALASQHASFRQEIEQMEVRHTQVIEKSEGKHSADLKEISKSMQKTLEIISLLSETVSNTMEIYASDSQLQLKEINKVKEQIASVTVSLQKQMSLLQMDIRSALAVDSANQVVTKDYLKVIIDNQKEAYKLFRLIGANSGNRKMEVILQQHSPSPIPELPIAVKEGEISYIPSHLNLTNLILEA</sequence>
<evidence type="ECO:0000313" key="3">
    <source>
        <dbReference type="Proteomes" id="UP000595140"/>
    </source>
</evidence>
<dbReference type="EMBL" id="OOIL02005577">
    <property type="protein sequence ID" value="VFQ95149.1"/>
    <property type="molecule type" value="Genomic_DNA"/>
</dbReference>
<accession>A0A484N2U5</accession>
<evidence type="ECO:0000256" key="1">
    <source>
        <dbReference type="SAM" id="MobiDB-lite"/>
    </source>
</evidence>
<organism evidence="2 3">
    <name type="scientific">Cuscuta campestris</name>
    <dbReference type="NCBI Taxonomy" id="132261"/>
    <lineage>
        <taxon>Eukaryota</taxon>
        <taxon>Viridiplantae</taxon>
        <taxon>Streptophyta</taxon>
        <taxon>Embryophyta</taxon>
        <taxon>Tracheophyta</taxon>
        <taxon>Spermatophyta</taxon>
        <taxon>Magnoliopsida</taxon>
        <taxon>eudicotyledons</taxon>
        <taxon>Gunneridae</taxon>
        <taxon>Pentapetalae</taxon>
        <taxon>asterids</taxon>
        <taxon>lamiids</taxon>
        <taxon>Solanales</taxon>
        <taxon>Convolvulaceae</taxon>
        <taxon>Cuscuteae</taxon>
        <taxon>Cuscuta</taxon>
        <taxon>Cuscuta subgen. Grammica</taxon>
        <taxon>Cuscuta sect. Cleistogrammica</taxon>
    </lineage>
</organism>
<dbReference type="AlphaFoldDB" id="A0A484N2U5"/>
<protein>
    <submittedName>
        <fullName evidence="2">Uncharacterized protein</fullName>
    </submittedName>
</protein>
<dbReference type="Proteomes" id="UP000595140">
    <property type="component" value="Unassembled WGS sequence"/>
</dbReference>
<reference evidence="2 3" key="1">
    <citation type="submission" date="2018-04" db="EMBL/GenBank/DDBJ databases">
        <authorList>
            <person name="Vogel A."/>
        </authorList>
    </citation>
    <scope>NUCLEOTIDE SEQUENCE [LARGE SCALE GENOMIC DNA]</scope>
</reference>
<evidence type="ECO:0000313" key="2">
    <source>
        <dbReference type="EMBL" id="VFQ95149.1"/>
    </source>
</evidence>
<proteinExistence type="predicted"/>
<gene>
    <name evidence="2" type="ORF">CCAM_LOCUS36925</name>
</gene>